<proteinExistence type="inferred from homology"/>
<dbReference type="VEuPathDB" id="PlasmoDB:PGSY75_0827100"/>
<dbReference type="PROSITE" id="PS51722">
    <property type="entry name" value="G_TR_2"/>
    <property type="match status" value="1"/>
</dbReference>
<dbReference type="GO" id="GO:0003924">
    <property type="term" value="F:GTPase activity"/>
    <property type="evidence" value="ECO:0007669"/>
    <property type="project" value="InterPro"/>
</dbReference>
<name>A0A151LNU6_9APIC</name>
<dbReference type="InterPro" id="IPR015760">
    <property type="entry name" value="TIF_IF2"/>
</dbReference>
<feature type="domain" description="Tr-type G" evidence="8">
    <location>
        <begin position="666"/>
        <end position="870"/>
    </location>
</feature>
<comment type="caution">
    <text evidence="9">The sequence shown here is derived from an EMBL/GenBank/DDBJ whole genome shotgun (WGS) entry which is preliminary data.</text>
</comment>
<keyword evidence="3" id="KW-0547">Nucleotide-binding</keyword>
<evidence type="ECO:0000256" key="6">
    <source>
        <dbReference type="SAM" id="Coils"/>
    </source>
</evidence>
<evidence type="ECO:0000256" key="3">
    <source>
        <dbReference type="ARBA" id="ARBA00022741"/>
    </source>
</evidence>
<keyword evidence="4" id="KW-0648">Protein biosynthesis</keyword>
<sequence length="1343" mass="157291">MNKIKIRKFEDPHVWIYENVLLNKTLNLKDIEKKKKDNKNFSNTLLHEEASKKLKGILKECKKYDKELQEIKNNKKESFVLKNSLHPNKKINLKFLLNDNQFKGKNEEERKNFKLIFNENKNMYIRNNQKVYDNIINIKRNHKITSTNNINNNNNNDNIQQQQHNNNNILDHIKKIQKEKISKLYSVFNNHVNYYDNYLKEKYMKEEYLLNEKYQYVSPHLNNYNDHDIKHDDIYKDDSIVSNTNNNNDNNNNNNNNNICSSKFSSCDHIYLTNCSNNNQVTDTNLKLNVSTNNIHVLNDEQRGDTIHHNNVHAKDLYDNQENENNRNETYVLKMNNKYDDNKKKEKDDVNNNVNNNPTDDIIFNTLNTNQGNTTNYSLYNMNNKQYESIKYDKNNSEDFPLNYKNETSYLKTEENFNDTKICDDNIYVKKNVYNNKYNSMKDFFVKSFNILNTMNQTSLYDKRNDDFSNVDAMNNVLNGGSVLSILKELKENKEKEKNKTGVYKKDNNTLHKDDENDVSMSSIFTNNMKEKKNNQKEEVANDNKNESLYSYRTNDMNNNNNTNNYYYYNDDNNLKENLISYKKKERNKNKQIKQFEYLDSNNITVNSLSNHLDIDEEKIINVCKYILDNDYIYKYTKIEKEVVELICEELNVLDKLKFSCVNLQRRNPIVTILGHVDHGKTTLLDQLRNSNIAGGEIGGITQKLGAFEVVCRDDEMKENENKNKSIINNNNNNKCGEYNNYCHNSFNYDNRKITFFDTPGHSVFKTIRKRCVQCSDLIILVISLDDGIMSETIECIELSKKYNTPLIIAANKIDKYHKNIEELSKSLLSYNIVTDLENGDVPIVPISAKKNINIDILKKKILEVSNKLNLMCDYGSLCSAYILEKKVDASKGKLLTVICKSGILKMNTYFVIGHKYGKIKRIYNSNNQIVSQAYPSEVVQIISSIPLSYDNINYGDIMFEMSTLKSAQRVSKYKLKLAQYNLINRSYMNNTTEDDIYKNVEKNKNNYIHNNDNNLHNHMNNQSQNGLPPLFDSSNKKKNIYINKKENKYNNKYDSNVDNILNNFNSKNNNSSGSTLALNSFKLPQIPLIVKTCDEGSLSAIIEGVESYNKNDSKEKYYNIQNFIDRNYINKNILNNDINNISKELFSNWYPLKIINKGIGTFHSSDLKYCEHINPCFLISFNVDVNFKLLQPYIENHNIILRNHNIIYELFNDIENMCNFYFDSLHVYEPVSKMVINKTGYYSIKKNKTKKVVISVDIKEGSFTSHEYFTVKRNKQIIHNKIHILSMQKNKQNTNELNKSCNVNAIIFNINSDDFEVGDEIVAYKKVVRSPLFNRIKSFNLS</sequence>
<dbReference type="EMBL" id="LVLB01000009">
    <property type="protein sequence ID" value="KYO00858.1"/>
    <property type="molecule type" value="Genomic_DNA"/>
</dbReference>
<dbReference type="Pfam" id="PF00009">
    <property type="entry name" value="GTP_EFTU"/>
    <property type="match status" value="1"/>
</dbReference>
<dbReference type="InterPro" id="IPR027417">
    <property type="entry name" value="P-loop_NTPase"/>
</dbReference>
<feature type="region of interest" description="Disordered" evidence="7">
    <location>
        <begin position="496"/>
        <end position="519"/>
    </location>
</feature>
<dbReference type="SUPFAM" id="SSF52156">
    <property type="entry name" value="Initiation factor IF2/eIF5b, domain 3"/>
    <property type="match status" value="1"/>
</dbReference>
<dbReference type="InterPro" id="IPR053905">
    <property type="entry name" value="EF-G-like_DII"/>
</dbReference>
<evidence type="ECO:0000259" key="8">
    <source>
        <dbReference type="PROSITE" id="PS51722"/>
    </source>
</evidence>
<evidence type="ECO:0000256" key="1">
    <source>
        <dbReference type="ARBA" id="ARBA00007733"/>
    </source>
</evidence>
<evidence type="ECO:0000313" key="9">
    <source>
        <dbReference type="EMBL" id="KYO00858.1"/>
    </source>
</evidence>
<dbReference type="InterPro" id="IPR036925">
    <property type="entry name" value="TIF_IF2_dom3_sf"/>
</dbReference>
<dbReference type="GeneID" id="29776012"/>
<evidence type="ECO:0000313" key="10">
    <source>
        <dbReference type="Proteomes" id="UP000076004"/>
    </source>
</evidence>
<accession>A0A151LNU6</accession>
<dbReference type="SUPFAM" id="SSF50447">
    <property type="entry name" value="Translation proteins"/>
    <property type="match status" value="1"/>
</dbReference>
<dbReference type="Gene3D" id="3.40.50.10050">
    <property type="entry name" value="Translation initiation factor IF- 2, domain 3"/>
    <property type="match status" value="1"/>
</dbReference>
<evidence type="ECO:0000256" key="2">
    <source>
        <dbReference type="ARBA" id="ARBA00022540"/>
    </source>
</evidence>
<dbReference type="GO" id="GO:0005525">
    <property type="term" value="F:GTP binding"/>
    <property type="evidence" value="ECO:0007669"/>
    <property type="project" value="UniProtKB-KW"/>
</dbReference>
<dbReference type="KEGG" id="pgab:PGSY75_0827100"/>
<dbReference type="VEuPathDB" id="PlasmoDB:PGABG01_0827100"/>
<keyword evidence="6" id="KW-0175">Coiled coil</keyword>
<dbReference type="InterPro" id="IPR000795">
    <property type="entry name" value="T_Tr_GTP-bd_dom"/>
</dbReference>
<dbReference type="PRINTS" id="PR00315">
    <property type="entry name" value="ELONGATNFCT"/>
</dbReference>
<gene>
    <name evidence="9" type="ORF">PGSY75_0827100</name>
</gene>
<keyword evidence="5" id="KW-0342">GTP-binding</keyword>
<dbReference type="Proteomes" id="UP000076004">
    <property type="component" value="Chromosome 8"/>
</dbReference>
<dbReference type="CDD" id="cd01887">
    <property type="entry name" value="IF2_eIF5B"/>
    <property type="match status" value="1"/>
</dbReference>
<dbReference type="GO" id="GO:0003743">
    <property type="term" value="F:translation initiation factor activity"/>
    <property type="evidence" value="ECO:0007669"/>
    <property type="project" value="UniProtKB-KW"/>
</dbReference>
<dbReference type="PANTHER" id="PTHR43381">
    <property type="entry name" value="TRANSLATION INITIATION FACTOR IF-2-RELATED"/>
    <property type="match status" value="1"/>
</dbReference>
<dbReference type="Gene3D" id="3.40.50.300">
    <property type="entry name" value="P-loop containing nucleotide triphosphate hydrolases"/>
    <property type="match status" value="1"/>
</dbReference>
<protein>
    <submittedName>
        <fullName evidence="9">Putative translation initiation factor IF-2</fullName>
    </submittedName>
</protein>
<dbReference type="SUPFAM" id="SSF52540">
    <property type="entry name" value="P-loop containing nucleoside triphosphate hydrolases"/>
    <property type="match status" value="1"/>
</dbReference>
<evidence type="ECO:0000256" key="4">
    <source>
        <dbReference type="ARBA" id="ARBA00022917"/>
    </source>
</evidence>
<dbReference type="Gene3D" id="2.40.30.10">
    <property type="entry name" value="Translation factors"/>
    <property type="match status" value="2"/>
</dbReference>
<dbReference type="InterPro" id="IPR005225">
    <property type="entry name" value="Small_GTP-bd"/>
</dbReference>
<comment type="similarity">
    <text evidence="1">Belongs to the TRAFAC class translation factor GTPase superfamily. Classic translation factor GTPase family. IF-2 subfamily.</text>
</comment>
<evidence type="ECO:0000256" key="7">
    <source>
        <dbReference type="SAM" id="MobiDB-lite"/>
    </source>
</evidence>
<dbReference type="PANTHER" id="PTHR43381:SF5">
    <property type="entry name" value="TR-TYPE G DOMAIN-CONTAINING PROTEIN"/>
    <property type="match status" value="1"/>
</dbReference>
<dbReference type="Pfam" id="PF22042">
    <property type="entry name" value="EF-G_D2"/>
    <property type="match status" value="1"/>
</dbReference>
<reference evidence="9 10" key="1">
    <citation type="journal article" date="2016" name="Nat. Commun.">
        <title>Genomes of cryptic chimpanzee Plasmodium species reveal key evolutionary events leading to human malaria.</title>
        <authorList>
            <person name="Sundararaman S.A."/>
            <person name="Plenderleith L.J."/>
            <person name="Liu W."/>
            <person name="Loy D.E."/>
            <person name="Learn G.H."/>
            <person name="Li Y."/>
            <person name="Shaw K.S."/>
            <person name="Ayouba A."/>
            <person name="Peeters M."/>
            <person name="Speede S."/>
            <person name="Shaw G.M."/>
            <person name="Bushman F.D."/>
            <person name="Brisson D."/>
            <person name="Rayner J.C."/>
            <person name="Sharp P.M."/>
            <person name="Hahn B.H."/>
        </authorList>
    </citation>
    <scope>NUCLEOTIDE SEQUENCE [LARGE SCALE GENOMIC DNA]</scope>
    <source>
        <strain evidence="9 10">SY75</strain>
    </source>
</reference>
<keyword evidence="2 9" id="KW-0396">Initiation factor</keyword>
<dbReference type="RefSeq" id="XP_018642359.1">
    <property type="nucleotide sequence ID" value="XM_018785392.1"/>
</dbReference>
<evidence type="ECO:0000256" key="5">
    <source>
        <dbReference type="ARBA" id="ARBA00023134"/>
    </source>
</evidence>
<feature type="coiled-coil region" evidence="6">
    <location>
        <begin position="47"/>
        <end position="74"/>
    </location>
</feature>
<feature type="compositionally biased region" description="Basic and acidic residues" evidence="7">
    <location>
        <begin position="496"/>
        <end position="515"/>
    </location>
</feature>
<dbReference type="GO" id="GO:0005737">
    <property type="term" value="C:cytoplasm"/>
    <property type="evidence" value="ECO:0007669"/>
    <property type="project" value="TreeGrafter"/>
</dbReference>
<dbReference type="NCBIfam" id="TIGR00231">
    <property type="entry name" value="small_GTP"/>
    <property type="match status" value="1"/>
</dbReference>
<dbReference type="InterPro" id="IPR009000">
    <property type="entry name" value="Transl_B-barrel_sf"/>
</dbReference>
<organism evidence="9 10">
    <name type="scientific">Plasmodium gaboni</name>
    <dbReference type="NCBI Taxonomy" id="647221"/>
    <lineage>
        <taxon>Eukaryota</taxon>
        <taxon>Sar</taxon>
        <taxon>Alveolata</taxon>
        <taxon>Apicomplexa</taxon>
        <taxon>Aconoidasida</taxon>
        <taxon>Haemosporida</taxon>
        <taxon>Plasmodiidae</taxon>
        <taxon>Plasmodium</taxon>
        <taxon>Plasmodium (Laverania)</taxon>
    </lineage>
</organism>